<dbReference type="Proteomes" id="UP000279259">
    <property type="component" value="Unassembled WGS sequence"/>
</dbReference>
<name>A0A427YMU9_9TREE</name>
<dbReference type="OrthoDB" id="421671at2759"/>
<dbReference type="InterPro" id="IPR036866">
    <property type="entry name" value="RibonucZ/Hydroxyglut_hydro"/>
</dbReference>
<keyword evidence="3" id="KW-1185">Reference proteome</keyword>
<dbReference type="InterPro" id="IPR025638">
    <property type="entry name" value="DUF4336"/>
</dbReference>
<dbReference type="SUPFAM" id="SSF56281">
    <property type="entry name" value="Metallo-hydrolase/oxidoreductase"/>
    <property type="match status" value="1"/>
</dbReference>
<feature type="region of interest" description="Disordered" evidence="1">
    <location>
        <begin position="1"/>
        <end position="34"/>
    </location>
</feature>
<sequence length="290" mass="31022">MSTTTSAAGATPAQAAQTASALATKPTPSLPPLDGEALAKLVEGSSDAKDKHLVIRKLTDEIVIFSQPFTRSGLLSLGGRSTAVRLPSGVFVYASHPYTAATQNAMDLIGGKVKWLVTPDGEHSMFIDEWVKAFPDAKPIGVKRHQEKKPHINWAGLFGAGGEDQTYGFEPDISLHQVSAHVNHELVAIHHPSGTLLEADMLFNLPPKEQYSRAGGLPFFTKLAGGMSSFSPGGTAQGLMAKSVASDKELLKKELQPIMAAKFDRIVPCHGDVIENGGKVEWDKVWGKYA</sequence>
<gene>
    <name evidence="2" type="ORF">EHS25_008795</name>
</gene>
<protein>
    <recommendedName>
        <fullName evidence="4">Metallo-beta-lactamase domain-containing protein</fullName>
    </recommendedName>
</protein>
<dbReference type="EMBL" id="RSCD01000006">
    <property type="protein sequence ID" value="RSH92380.1"/>
    <property type="molecule type" value="Genomic_DNA"/>
</dbReference>
<organism evidence="2 3">
    <name type="scientific">Saitozyma podzolica</name>
    <dbReference type="NCBI Taxonomy" id="1890683"/>
    <lineage>
        <taxon>Eukaryota</taxon>
        <taxon>Fungi</taxon>
        <taxon>Dikarya</taxon>
        <taxon>Basidiomycota</taxon>
        <taxon>Agaricomycotina</taxon>
        <taxon>Tremellomycetes</taxon>
        <taxon>Tremellales</taxon>
        <taxon>Trimorphomycetaceae</taxon>
        <taxon>Saitozyma</taxon>
    </lineage>
</organism>
<comment type="caution">
    <text evidence="2">The sequence shown here is derived from an EMBL/GenBank/DDBJ whole genome shotgun (WGS) entry which is preliminary data.</text>
</comment>
<evidence type="ECO:0000313" key="3">
    <source>
        <dbReference type="Proteomes" id="UP000279259"/>
    </source>
</evidence>
<evidence type="ECO:0000256" key="1">
    <source>
        <dbReference type="SAM" id="MobiDB-lite"/>
    </source>
</evidence>
<reference evidence="2 3" key="1">
    <citation type="submission" date="2018-11" db="EMBL/GenBank/DDBJ databases">
        <title>Genome sequence of Saitozyma podzolica DSM 27192.</title>
        <authorList>
            <person name="Aliyu H."/>
            <person name="Gorte O."/>
            <person name="Ochsenreither K."/>
        </authorList>
    </citation>
    <scope>NUCLEOTIDE SEQUENCE [LARGE SCALE GENOMIC DNA]</scope>
    <source>
        <strain evidence="2 3">DSM 27192</strain>
    </source>
</reference>
<dbReference type="AlphaFoldDB" id="A0A427YMU9"/>
<proteinExistence type="predicted"/>
<dbReference type="PANTHER" id="PTHR33835">
    <property type="entry name" value="YALI0C07656P"/>
    <property type="match status" value="1"/>
</dbReference>
<dbReference type="PANTHER" id="PTHR33835:SF1">
    <property type="entry name" value="METALLO-BETA-LACTAMASE DOMAIN-CONTAINING PROTEIN"/>
    <property type="match status" value="1"/>
</dbReference>
<evidence type="ECO:0008006" key="4">
    <source>
        <dbReference type="Google" id="ProtNLM"/>
    </source>
</evidence>
<accession>A0A427YMU9</accession>
<feature type="compositionally biased region" description="Low complexity" evidence="1">
    <location>
        <begin position="1"/>
        <end position="24"/>
    </location>
</feature>
<evidence type="ECO:0000313" key="2">
    <source>
        <dbReference type="EMBL" id="RSH92380.1"/>
    </source>
</evidence>